<keyword evidence="2" id="KW-0614">Plasmid</keyword>
<gene>
    <name evidence="2" type="ORF">NNIBIDOC_00066</name>
</gene>
<sequence>MFPLHQQQRIIQSVQETGSRTTVTSRHGTGKSSLTAMLLLIFAILFPDARVIIVANKIGRGKTGVFKYVKRYWANAVKRHGWFADLFCPL</sequence>
<accession>A0A482ETP3</accession>
<keyword evidence="1" id="KW-1133">Transmembrane helix</keyword>
<proteinExistence type="predicted"/>
<keyword evidence="1" id="KW-0812">Transmembrane</keyword>
<evidence type="ECO:0000256" key="1">
    <source>
        <dbReference type="SAM" id="Phobius"/>
    </source>
</evidence>
<protein>
    <recommendedName>
        <fullName evidence="3">Terminase</fullName>
    </recommendedName>
</protein>
<organism evidence="2">
    <name type="scientific">Salmonella sp</name>
    <dbReference type="NCBI Taxonomy" id="599"/>
    <lineage>
        <taxon>Bacteria</taxon>
        <taxon>Pseudomonadati</taxon>
        <taxon>Pseudomonadota</taxon>
        <taxon>Gammaproteobacteria</taxon>
        <taxon>Enterobacterales</taxon>
        <taxon>Enterobacteriaceae</taxon>
        <taxon>Salmonella</taxon>
    </lineage>
</organism>
<evidence type="ECO:0000313" key="2">
    <source>
        <dbReference type="EMBL" id="QBM91396.1"/>
    </source>
</evidence>
<evidence type="ECO:0008006" key="3">
    <source>
        <dbReference type="Google" id="ProtNLM"/>
    </source>
</evidence>
<dbReference type="EMBL" id="MK356557">
    <property type="protein sequence ID" value="QBM91396.1"/>
    <property type="molecule type" value="Genomic_DNA"/>
</dbReference>
<geneLocation type="plasmid" evidence="2">
    <name>pSa1423-90k</name>
</geneLocation>
<dbReference type="AlphaFoldDB" id="A0A482ETP3"/>
<feature type="transmembrane region" description="Helical" evidence="1">
    <location>
        <begin position="34"/>
        <end position="53"/>
    </location>
</feature>
<dbReference type="InterPro" id="IPR027417">
    <property type="entry name" value="P-loop_NTPase"/>
</dbReference>
<dbReference type="Gene3D" id="3.40.50.300">
    <property type="entry name" value="P-loop containing nucleotide triphosphate hydrolases"/>
    <property type="match status" value="1"/>
</dbReference>
<name>A0A482ETP3_SALSP</name>
<keyword evidence="1" id="KW-0472">Membrane</keyword>
<reference evidence="2" key="1">
    <citation type="submission" date="2019-01" db="EMBL/GenBank/DDBJ databases">
        <title>Salmonella strain 1423 plasmid sequences.</title>
        <authorList>
            <person name="Chen K."/>
            <person name="Chen S."/>
        </authorList>
    </citation>
    <scope>NUCLEOTIDE SEQUENCE</scope>
    <source>
        <strain evidence="2">Sa1423</strain>
        <plasmid evidence="2">pSa1423-90k</plasmid>
    </source>
</reference>